<evidence type="ECO:0000256" key="2">
    <source>
        <dbReference type="ARBA" id="ARBA00023125"/>
    </source>
</evidence>
<dbReference type="CDD" id="cd06999">
    <property type="entry name" value="cupin_HpaA-like_N"/>
    <property type="match status" value="1"/>
</dbReference>
<name>A0A1H7E0S5_9BURK</name>
<dbReference type="PROSITE" id="PS01124">
    <property type="entry name" value="HTH_ARAC_FAMILY_2"/>
    <property type="match status" value="1"/>
</dbReference>
<keyword evidence="3" id="KW-0804">Transcription</keyword>
<evidence type="ECO:0000256" key="1">
    <source>
        <dbReference type="ARBA" id="ARBA00023015"/>
    </source>
</evidence>
<proteinExistence type="predicted"/>
<dbReference type="SMART" id="SM00342">
    <property type="entry name" value="HTH_ARAC"/>
    <property type="match status" value="1"/>
</dbReference>
<gene>
    <name evidence="5" type="ORF">SAMN05192539_103716</name>
</gene>
<dbReference type="STRING" id="667676.SAMN05192539_103716"/>
<dbReference type="InterPro" id="IPR009057">
    <property type="entry name" value="Homeodomain-like_sf"/>
</dbReference>
<keyword evidence="6" id="KW-1185">Reference proteome</keyword>
<reference evidence="6" key="1">
    <citation type="submission" date="2016-10" db="EMBL/GenBank/DDBJ databases">
        <authorList>
            <person name="Varghese N."/>
            <person name="Submissions S."/>
        </authorList>
    </citation>
    <scope>NUCLEOTIDE SEQUENCE [LARGE SCALE GENOMIC DNA]</scope>
    <source>
        <strain evidence="6">LMG 26031</strain>
    </source>
</reference>
<dbReference type="PRINTS" id="PR00032">
    <property type="entry name" value="HTHARAC"/>
</dbReference>
<dbReference type="SUPFAM" id="SSF46689">
    <property type="entry name" value="Homeodomain-like"/>
    <property type="match status" value="1"/>
</dbReference>
<feature type="domain" description="HTH araC/xylS-type" evidence="4">
    <location>
        <begin position="211"/>
        <end position="309"/>
    </location>
</feature>
<dbReference type="EMBL" id="FNYE01000037">
    <property type="protein sequence ID" value="SEK06667.1"/>
    <property type="molecule type" value="Genomic_DNA"/>
</dbReference>
<dbReference type="AlphaFoldDB" id="A0A1H7E0S5"/>
<evidence type="ECO:0000313" key="6">
    <source>
        <dbReference type="Proteomes" id="UP000198866"/>
    </source>
</evidence>
<dbReference type="InterPro" id="IPR014710">
    <property type="entry name" value="RmlC-like_jellyroll"/>
</dbReference>
<evidence type="ECO:0000259" key="4">
    <source>
        <dbReference type="PROSITE" id="PS01124"/>
    </source>
</evidence>
<accession>A0A1H7E0S5</accession>
<dbReference type="InterPro" id="IPR011051">
    <property type="entry name" value="RmlC_Cupin_sf"/>
</dbReference>
<evidence type="ECO:0000256" key="3">
    <source>
        <dbReference type="ARBA" id="ARBA00023163"/>
    </source>
</evidence>
<keyword evidence="2" id="KW-0238">DNA-binding</keyword>
<dbReference type="Pfam" id="PF07883">
    <property type="entry name" value="Cupin_2"/>
    <property type="match status" value="1"/>
</dbReference>
<dbReference type="Pfam" id="PF12833">
    <property type="entry name" value="HTH_18"/>
    <property type="match status" value="1"/>
</dbReference>
<organism evidence="5 6">
    <name type="scientific">Paraburkholderia diazotrophica</name>
    <dbReference type="NCBI Taxonomy" id="667676"/>
    <lineage>
        <taxon>Bacteria</taxon>
        <taxon>Pseudomonadati</taxon>
        <taxon>Pseudomonadota</taxon>
        <taxon>Betaproteobacteria</taxon>
        <taxon>Burkholderiales</taxon>
        <taxon>Burkholderiaceae</taxon>
        <taxon>Paraburkholderia</taxon>
    </lineage>
</organism>
<dbReference type="InterPro" id="IPR018060">
    <property type="entry name" value="HTH_AraC"/>
</dbReference>
<dbReference type="PANTHER" id="PTHR43280">
    <property type="entry name" value="ARAC-FAMILY TRANSCRIPTIONAL REGULATOR"/>
    <property type="match status" value="1"/>
</dbReference>
<dbReference type="GO" id="GO:0003700">
    <property type="term" value="F:DNA-binding transcription factor activity"/>
    <property type="evidence" value="ECO:0007669"/>
    <property type="project" value="InterPro"/>
</dbReference>
<sequence>MDRDHIEQDITCIMANDQQRRRTVLHFALYGAEADQSWVDMVHYERIPLRAGRFDFDIKPHVHDALIQVLYVTAGGGETFIDGKSWAVEAPCLIVVPARSVHGFHFRSDIDGHVITAAQSALESLAMTAAPELLEFIRTPMVLSVDPDVERGTPLDILFQSIGHEAESHERWQFTAGAALTIALFVKIGRLSESARLSASSEQRTMAARIERFRALLDRHCRERRPVASYADEMGVTTGQLSRICRAAFGVPAIEAIDARSIHEAKRLLGYSTLSVKQIASELGFQDEAYFGRFFRKQTGLRPTEYRSAAHDRSLLPENGRAG</sequence>
<dbReference type="InterPro" id="IPR013096">
    <property type="entry name" value="Cupin_2"/>
</dbReference>
<dbReference type="InterPro" id="IPR047264">
    <property type="entry name" value="Cupin_HpaA-like_N"/>
</dbReference>
<dbReference type="Gene3D" id="2.60.120.10">
    <property type="entry name" value="Jelly Rolls"/>
    <property type="match status" value="1"/>
</dbReference>
<dbReference type="InterPro" id="IPR020449">
    <property type="entry name" value="Tscrpt_reg_AraC-type_HTH"/>
</dbReference>
<dbReference type="Proteomes" id="UP000198866">
    <property type="component" value="Unassembled WGS sequence"/>
</dbReference>
<dbReference type="Gene3D" id="1.10.10.60">
    <property type="entry name" value="Homeodomain-like"/>
    <property type="match status" value="1"/>
</dbReference>
<dbReference type="GO" id="GO:0043565">
    <property type="term" value="F:sequence-specific DNA binding"/>
    <property type="evidence" value="ECO:0007669"/>
    <property type="project" value="InterPro"/>
</dbReference>
<protein>
    <submittedName>
        <fullName evidence="5">Transcriptional regulator, AraC family</fullName>
    </submittedName>
</protein>
<dbReference type="SUPFAM" id="SSF51182">
    <property type="entry name" value="RmlC-like cupins"/>
    <property type="match status" value="1"/>
</dbReference>
<evidence type="ECO:0000313" key="5">
    <source>
        <dbReference type="EMBL" id="SEK06667.1"/>
    </source>
</evidence>
<dbReference type="PANTHER" id="PTHR43280:SF32">
    <property type="entry name" value="TRANSCRIPTIONAL REGULATORY PROTEIN"/>
    <property type="match status" value="1"/>
</dbReference>
<keyword evidence="1" id="KW-0805">Transcription regulation</keyword>